<feature type="region of interest" description="Disordered" evidence="1">
    <location>
        <begin position="160"/>
        <end position="181"/>
    </location>
</feature>
<gene>
    <name evidence="3" type="ORF">DY245_01505</name>
</gene>
<reference evidence="3 4" key="1">
    <citation type="submission" date="2018-08" db="EMBL/GenBank/DDBJ databases">
        <title>Streptomyces NEAU-D10 sp. nov., a novel Actinomycete isolated from soil.</title>
        <authorList>
            <person name="Jin L."/>
        </authorList>
    </citation>
    <scope>NUCLEOTIDE SEQUENCE [LARGE SCALE GENOMIC DNA]</scope>
    <source>
        <strain evidence="3 4">NEAU-D10</strain>
    </source>
</reference>
<keyword evidence="4" id="KW-1185">Reference proteome</keyword>
<protein>
    <recommendedName>
        <fullName evidence="2">Condensation domain-containing protein</fullName>
    </recommendedName>
</protein>
<dbReference type="Pfam" id="PF00668">
    <property type="entry name" value="Condensation"/>
    <property type="match status" value="1"/>
</dbReference>
<proteinExistence type="predicted"/>
<dbReference type="PANTHER" id="PTHR45527:SF1">
    <property type="entry name" value="FATTY ACID SYNTHASE"/>
    <property type="match status" value="1"/>
</dbReference>
<dbReference type="Gene3D" id="3.30.559.30">
    <property type="entry name" value="Nonribosomal peptide synthetase, condensation domain"/>
    <property type="match status" value="1"/>
</dbReference>
<dbReference type="GO" id="GO:0047527">
    <property type="term" value="F:2,3-dihydroxybenzoate-serine ligase activity"/>
    <property type="evidence" value="ECO:0007669"/>
    <property type="project" value="TreeGrafter"/>
</dbReference>
<dbReference type="PANTHER" id="PTHR45527">
    <property type="entry name" value="NONRIBOSOMAL PEPTIDE SYNTHETASE"/>
    <property type="match status" value="1"/>
</dbReference>
<sequence length="424" mass="45403">MGERMTEAGPLSLGQLSVWHDIRGLPARRWHEPNNAAVWPLPRGIDAEQVRTALRVVATRHPSLRTRYDVHDADAPGQLPPDTGFHDALPVIEGGDAAPADLAAELAAQPFDLGREHGWRARLLTSGGAPSHLLFIKHHIAADAWAQELLHQEFRQALADPEGLGATPPGPADLAAEQHSAAGLRRQTAALDHWTQLLDRAPAVALPRTADTAGDVVQATLHSVPARPAAHTVAERARVSVSSVVLAAYARSVARMCGADALLVQLMSANRFSSRWKNVVTSMNQWVPALIEDARNDDLIKLADAVHWSGLGAFRHGMHDVTAVAALRARMPGAAEPACAFNYVAVPEKAPLDALPPRGPVPGSPPALTWEDPFTTIGPRCYARALESGSALSVRLTAKDLSREQCADVLWGLHESLLSAAGRH</sequence>
<dbReference type="EMBL" id="QUAC01000011">
    <property type="protein sequence ID" value="REK92001.1"/>
    <property type="molecule type" value="Genomic_DNA"/>
</dbReference>
<dbReference type="GO" id="GO:0005829">
    <property type="term" value="C:cytosol"/>
    <property type="evidence" value="ECO:0007669"/>
    <property type="project" value="TreeGrafter"/>
</dbReference>
<dbReference type="GO" id="GO:0043041">
    <property type="term" value="P:amino acid activation for nonribosomal peptide biosynthetic process"/>
    <property type="evidence" value="ECO:0007669"/>
    <property type="project" value="TreeGrafter"/>
</dbReference>
<dbReference type="SUPFAM" id="SSF52777">
    <property type="entry name" value="CoA-dependent acyltransferases"/>
    <property type="match status" value="2"/>
</dbReference>
<accession>A0A371QBC9</accession>
<evidence type="ECO:0000259" key="2">
    <source>
        <dbReference type="Pfam" id="PF00668"/>
    </source>
</evidence>
<evidence type="ECO:0000313" key="3">
    <source>
        <dbReference type="EMBL" id="REK92001.1"/>
    </source>
</evidence>
<name>A0A371QBC9_STRIH</name>
<dbReference type="Gene3D" id="3.30.559.10">
    <property type="entry name" value="Chloramphenicol acetyltransferase-like domain"/>
    <property type="match status" value="1"/>
</dbReference>
<evidence type="ECO:0000313" key="4">
    <source>
        <dbReference type="Proteomes" id="UP000262477"/>
    </source>
</evidence>
<evidence type="ECO:0000256" key="1">
    <source>
        <dbReference type="SAM" id="MobiDB-lite"/>
    </source>
</evidence>
<dbReference type="Proteomes" id="UP000262477">
    <property type="component" value="Unassembled WGS sequence"/>
</dbReference>
<comment type="caution">
    <text evidence="3">The sequence shown here is derived from an EMBL/GenBank/DDBJ whole genome shotgun (WGS) entry which is preliminary data.</text>
</comment>
<dbReference type="GO" id="GO:0008610">
    <property type="term" value="P:lipid biosynthetic process"/>
    <property type="evidence" value="ECO:0007669"/>
    <property type="project" value="UniProtKB-ARBA"/>
</dbReference>
<dbReference type="InterPro" id="IPR023213">
    <property type="entry name" value="CAT-like_dom_sf"/>
</dbReference>
<dbReference type="OrthoDB" id="3403614at2"/>
<dbReference type="GO" id="GO:0031177">
    <property type="term" value="F:phosphopantetheine binding"/>
    <property type="evidence" value="ECO:0007669"/>
    <property type="project" value="TreeGrafter"/>
</dbReference>
<organism evidence="3 4">
    <name type="scientific">Streptomyces inhibens</name>
    <dbReference type="NCBI Taxonomy" id="2293571"/>
    <lineage>
        <taxon>Bacteria</taxon>
        <taxon>Bacillati</taxon>
        <taxon>Actinomycetota</taxon>
        <taxon>Actinomycetes</taxon>
        <taxon>Kitasatosporales</taxon>
        <taxon>Streptomycetaceae</taxon>
        <taxon>Streptomyces</taxon>
    </lineage>
</organism>
<dbReference type="GO" id="GO:0009239">
    <property type="term" value="P:enterobactin biosynthetic process"/>
    <property type="evidence" value="ECO:0007669"/>
    <property type="project" value="TreeGrafter"/>
</dbReference>
<feature type="domain" description="Condensation" evidence="2">
    <location>
        <begin position="34"/>
        <end position="316"/>
    </location>
</feature>
<dbReference type="GO" id="GO:0009366">
    <property type="term" value="C:enterobactin synthetase complex"/>
    <property type="evidence" value="ECO:0007669"/>
    <property type="project" value="TreeGrafter"/>
</dbReference>
<dbReference type="AlphaFoldDB" id="A0A371QBC9"/>
<dbReference type="InterPro" id="IPR001242">
    <property type="entry name" value="Condensation_dom"/>
</dbReference>